<dbReference type="AlphaFoldDB" id="A0A9X2EJ72"/>
<dbReference type="GO" id="GO:0016020">
    <property type="term" value="C:membrane"/>
    <property type="evidence" value="ECO:0007669"/>
    <property type="project" value="TreeGrafter"/>
</dbReference>
<keyword evidence="2" id="KW-0378">Hydrolase</keyword>
<proteinExistence type="predicted"/>
<dbReference type="EMBL" id="JAMSHT010000001">
    <property type="protein sequence ID" value="MCM8556334.1"/>
    <property type="molecule type" value="Genomic_DNA"/>
</dbReference>
<feature type="domain" description="AB hydrolase-1" evidence="1">
    <location>
        <begin position="31"/>
        <end position="272"/>
    </location>
</feature>
<evidence type="ECO:0000313" key="2">
    <source>
        <dbReference type="EMBL" id="MCM8556334.1"/>
    </source>
</evidence>
<dbReference type="InterPro" id="IPR050266">
    <property type="entry name" value="AB_hydrolase_sf"/>
</dbReference>
<dbReference type="PANTHER" id="PTHR43798:SF33">
    <property type="entry name" value="HYDROLASE, PUTATIVE (AFU_ORTHOLOGUE AFUA_2G14860)-RELATED"/>
    <property type="match status" value="1"/>
</dbReference>
<reference evidence="2" key="1">
    <citation type="submission" date="2022-06" db="EMBL/GenBank/DDBJ databases">
        <title>Sphingomicrobium sedimins sp. nov., a marine bacterium isolated from tidal flat.</title>
        <authorList>
            <person name="Kim C.-H."/>
            <person name="Yoo Y."/>
            <person name="Kim J.-J."/>
        </authorList>
    </citation>
    <scope>NUCLEOTIDE SEQUENCE</scope>
    <source>
        <strain evidence="2">GRR-S6-50</strain>
    </source>
</reference>
<dbReference type="Pfam" id="PF12697">
    <property type="entry name" value="Abhydrolase_6"/>
    <property type="match status" value="1"/>
</dbReference>
<evidence type="ECO:0000313" key="3">
    <source>
        <dbReference type="Proteomes" id="UP001155128"/>
    </source>
</evidence>
<dbReference type="RefSeq" id="WP_252111437.1">
    <property type="nucleotide sequence ID" value="NZ_JAMSHT010000001.1"/>
</dbReference>
<name>A0A9X2EJ72_9SPHN</name>
<dbReference type="Proteomes" id="UP001155128">
    <property type="component" value="Unassembled WGS sequence"/>
</dbReference>
<gene>
    <name evidence="2" type="ORF">NDO55_00675</name>
</gene>
<protein>
    <submittedName>
        <fullName evidence="2">Alpha/beta hydrolase</fullName>
    </submittedName>
</protein>
<dbReference type="SUPFAM" id="SSF53474">
    <property type="entry name" value="alpha/beta-Hydrolases"/>
    <property type="match status" value="1"/>
</dbReference>
<evidence type="ECO:0000259" key="1">
    <source>
        <dbReference type="Pfam" id="PF12697"/>
    </source>
</evidence>
<dbReference type="InterPro" id="IPR000073">
    <property type="entry name" value="AB_hydrolase_1"/>
</dbReference>
<sequence length="289" mass="32364">MAEYKSRYWNSPEGLKLHYRDYDGPRDGPPLLCLHGLTRNAADFDPVAEAFAGQHRMLSVDFRGRGLSEHDPDPSRYKPEIYVQDLIKFLDQLGIADAIFVGTSLGGIVTMLMAAIEPERIAGALLNDIGPELIEDGIDRIRTYVGDGLEFDDYAHAARELKAGMAGIYPNWSEAEFERFARRLLKEDGGRVRSNYDLRIAENVVAGAEEEPMDAWHLLEGLKRKPVTILRGALSDLFAPGTAERMMRELPDAELVTVPDVGHAPSFDEPESIEALRRLIARIPDERFD</sequence>
<dbReference type="PANTHER" id="PTHR43798">
    <property type="entry name" value="MONOACYLGLYCEROL LIPASE"/>
    <property type="match status" value="1"/>
</dbReference>
<dbReference type="Gene3D" id="3.40.50.1820">
    <property type="entry name" value="alpha/beta hydrolase"/>
    <property type="match status" value="1"/>
</dbReference>
<dbReference type="GO" id="GO:0047372">
    <property type="term" value="F:monoacylglycerol lipase activity"/>
    <property type="evidence" value="ECO:0007669"/>
    <property type="project" value="TreeGrafter"/>
</dbReference>
<organism evidence="2 3">
    <name type="scientific">Sphingomicrobium sediminis</name>
    <dbReference type="NCBI Taxonomy" id="2950949"/>
    <lineage>
        <taxon>Bacteria</taxon>
        <taxon>Pseudomonadati</taxon>
        <taxon>Pseudomonadota</taxon>
        <taxon>Alphaproteobacteria</taxon>
        <taxon>Sphingomonadales</taxon>
        <taxon>Sphingomonadaceae</taxon>
        <taxon>Sphingomicrobium</taxon>
    </lineage>
</organism>
<comment type="caution">
    <text evidence="2">The sequence shown here is derived from an EMBL/GenBank/DDBJ whole genome shotgun (WGS) entry which is preliminary data.</text>
</comment>
<dbReference type="InterPro" id="IPR029058">
    <property type="entry name" value="AB_hydrolase_fold"/>
</dbReference>
<accession>A0A9X2EJ72</accession>
<keyword evidence="3" id="KW-1185">Reference proteome</keyword>
<dbReference type="GO" id="GO:0046464">
    <property type="term" value="P:acylglycerol catabolic process"/>
    <property type="evidence" value="ECO:0007669"/>
    <property type="project" value="TreeGrafter"/>
</dbReference>